<dbReference type="RefSeq" id="WP_078187188.1">
    <property type="nucleotide sequence ID" value="NZ_MUAU01000106.1"/>
</dbReference>
<dbReference type="Proteomes" id="UP000190641">
    <property type="component" value="Unassembled WGS sequence"/>
</dbReference>
<dbReference type="PANTHER" id="PTHR43630:SF1">
    <property type="entry name" value="POLY-BETA-1,6-N-ACETYL-D-GLUCOSAMINE SYNTHASE"/>
    <property type="match status" value="1"/>
</dbReference>
<protein>
    <submittedName>
        <fullName evidence="5">Uncharacterized protein</fullName>
    </submittedName>
</protein>
<evidence type="ECO:0000256" key="1">
    <source>
        <dbReference type="ARBA" id="ARBA00006739"/>
    </source>
</evidence>
<comment type="similarity">
    <text evidence="1">Belongs to the glycosyltransferase 2 family.</text>
</comment>
<keyword evidence="4" id="KW-1133">Transmembrane helix</keyword>
<organism evidence="5 6">
    <name type="scientific">Bacillus cereus</name>
    <dbReference type="NCBI Taxonomy" id="1396"/>
    <lineage>
        <taxon>Bacteria</taxon>
        <taxon>Bacillati</taxon>
        <taxon>Bacillota</taxon>
        <taxon>Bacilli</taxon>
        <taxon>Bacillales</taxon>
        <taxon>Bacillaceae</taxon>
        <taxon>Bacillus</taxon>
        <taxon>Bacillus cereus group</taxon>
    </lineage>
</organism>
<reference evidence="5 6" key="1">
    <citation type="submission" date="2017-01" db="EMBL/GenBank/DDBJ databases">
        <title>Bacillus cereus isolates.</title>
        <authorList>
            <person name="Beno S.M."/>
        </authorList>
    </citation>
    <scope>NUCLEOTIDE SEQUENCE [LARGE SCALE GENOMIC DNA]</scope>
    <source>
        <strain evidence="5 6">FSL K6-1030</strain>
    </source>
</reference>
<comment type="caution">
    <text evidence="5">The sequence shown here is derived from an EMBL/GenBank/DDBJ whole genome shotgun (WGS) entry which is preliminary data.</text>
</comment>
<gene>
    <name evidence="5" type="ORF">BLX06_23500</name>
</gene>
<evidence type="ECO:0000256" key="2">
    <source>
        <dbReference type="ARBA" id="ARBA00022676"/>
    </source>
</evidence>
<dbReference type="EMBL" id="MUAU01000106">
    <property type="protein sequence ID" value="OOR72679.1"/>
    <property type="molecule type" value="Genomic_DNA"/>
</dbReference>
<dbReference type="SUPFAM" id="SSF53448">
    <property type="entry name" value="Nucleotide-diphospho-sugar transferases"/>
    <property type="match status" value="1"/>
</dbReference>
<sequence>MGNALWVCGIISVPLVFLYYMYITFISLLPRYNSKDRKLPLEKEKPYFIFCIPCLNEAKVIQKTVESLLQLDYHRLLVVVIDDASDDDTVQVVRQMNDSRVRVYQRKYPQARLGKGDALNDAYQKICKAVNRLSIDPHQVILTVVDGDGRPSNNILQEAQHAFADSTVGAAQTNIRMTNRKSWLSFMQDVEFYSSVAAIQNSREYLQSVGLGGNGQFSRLSAMQELGENPWSSCLLEDFDFGLSLLICGWKIRHLSNSIMYQQGVTSITRYIRQRSRWAQGNMQCLRRLREVSQAKIPFLAKIDILYFLLQPWTSLIGSLIMVLSWGLIGVFLYSYDFQFFIESKQWIWNVSALCLWGFLVFGPGLFWGIRYYQVTKKEAANSCTFGQCALAGVSMPLYNLLVIPSVWLACWRQLIRKKDWLKTERIEENHIKE</sequence>
<evidence type="ECO:0000256" key="4">
    <source>
        <dbReference type="SAM" id="Phobius"/>
    </source>
</evidence>
<dbReference type="PANTHER" id="PTHR43630">
    <property type="entry name" value="POLY-BETA-1,6-N-ACETYL-D-GLUCOSAMINE SYNTHASE"/>
    <property type="match status" value="1"/>
</dbReference>
<dbReference type="GO" id="GO:0016757">
    <property type="term" value="F:glycosyltransferase activity"/>
    <property type="evidence" value="ECO:0007669"/>
    <property type="project" value="UniProtKB-KW"/>
</dbReference>
<keyword evidence="4" id="KW-0812">Transmembrane</keyword>
<dbReference type="AlphaFoldDB" id="A0A9X6B610"/>
<feature type="transmembrane region" description="Helical" evidence="4">
    <location>
        <begin position="390"/>
        <end position="412"/>
    </location>
</feature>
<dbReference type="Pfam" id="PF13641">
    <property type="entry name" value="Glyco_tranf_2_3"/>
    <property type="match status" value="1"/>
</dbReference>
<feature type="transmembrane region" description="Helical" evidence="4">
    <location>
        <begin position="6"/>
        <end position="29"/>
    </location>
</feature>
<keyword evidence="4" id="KW-0472">Membrane</keyword>
<proteinExistence type="inferred from homology"/>
<dbReference type="Gene3D" id="3.90.550.10">
    <property type="entry name" value="Spore Coat Polysaccharide Biosynthesis Protein SpsA, Chain A"/>
    <property type="match status" value="1"/>
</dbReference>
<feature type="transmembrane region" description="Helical" evidence="4">
    <location>
        <begin position="316"/>
        <end position="335"/>
    </location>
</feature>
<accession>A0A9X6B610</accession>
<feature type="transmembrane region" description="Helical" evidence="4">
    <location>
        <begin position="347"/>
        <end position="370"/>
    </location>
</feature>
<evidence type="ECO:0000313" key="5">
    <source>
        <dbReference type="EMBL" id="OOR72679.1"/>
    </source>
</evidence>
<dbReference type="InterPro" id="IPR029044">
    <property type="entry name" value="Nucleotide-diphossugar_trans"/>
</dbReference>
<evidence type="ECO:0000256" key="3">
    <source>
        <dbReference type="ARBA" id="ARBA00022679"/>
    </source>
</evidence>
<name>A0A9X6B610_BACCE</name>
<keyword evidence="2" id="KW-0328">Glycosyltransferase</keyword>
<evidence type="ECO:0000313" key="6">
    <source>
        <dbReference type="Proteomes" id="UP000190641"/>
    </source>
</evidence>
<keyword evidence="3" id="KW-0808">Transferase</keyword>